<protein>
    <submittedName>
        <fullName evidence="2">Uncharacterized protein</fullName>
    </submittedName>
</protein>
<feature type="region of interest" description="Disordered" evidence="1">
    <location>
        <begin position="23"/>
        <end position="50"/>
    </location>
</feature>
<evidence type="ECO:0000313" key="2">
    <source>
        <dbReference type="EMBL" id="KYQ51307.1"/>
    </source>
</evidence>
<proteinExistence type="predicted"/>
<gene>
    <name evidence="2" type="ORF">ALC60_09598</name>
</gene>
<organism evidence="2 3">
    <name type="scientific">Mycetomoellerius zeteki</name>
    <dbReference type="NCBI Taxonomy" id="64791"/>
    <lineage>
        <taxon>Eukaryota</taxon>
        <taxon>Metazoa</taxon>
        <taxon>Ecdysozoa</taxon>
        <taxon>Arthropoda</taxon>
        <taxon>Hexapoda</taxon>
        <taxon>Insecta</taxon>
        <taxon>Pterygota</taxon>
        <taxon>Neoptera</taxon>
        <taxon>Endopterygota</taxon>
        <taxon>Hymenoptera</taxon>
        <taxon>Apocrita</taxon>
        <taxon>Aculeata</taxon>
        <taxon>Formicoidea</taxon>
        <taxon>Formicidae</taxon>
        <taxon>Myrmicinae</taxon>
        <taxon>Mycetomoellerius</taxon>
    </lineage>
</organism>
<dbReference type="AlphaFoldDB" id="A0A151WU66"/>
<reference evidence="2 3" key="1">
    <citation type="submission" date="2015-09" db="EMBL/GenBank/DDBJ databases">
        <title>Trachymyrmex zeteki WGS genome.</title>
        <authorList>
            <person name="Nygaard S."/>
            <person name="Hu H."/>
            <person name="Boomsma J."/>
            <person name="Zhang G."/>
        </authorList>
    </citation>
    <scope>NUCLEOTIDE SEQUENCE [LARGE SCALE GENOMIC DNA]</scope>
    <source>
        <strain evidence="2">Tzet28-1</strain>
        <tissue evidence="2">Whole body</tissue>
    </source>
</reference>
<evidence type="ECO:0000313" key="3">
    <source>
        <dbReference type="Proteomes" id="UP000075809"/>
    </source>
</evidence>
<feature type="non-terminal residue" evidence="2">
    <location>
        <position position="1"/>
    </location>
</feature>
<name>A0A151WU66_9HYME</name>
<dbReference type="EMBL" id="KQ982748">
    <property type="protein sequence ID" value="KYQ51307.1"/>
    <property type="molecule type" value="Genomic_DNA"/>
</dbReference>
<dbReference type="Proteomes" id="UP000075809">
    <property type="component" value="Unassembled WGS sequence"/>
</dbReference>
<sequence length="50" mass="5689">ISECGWRKVRPCSSLPSWTGSKIPRMPALRATGCGEKMKEKGKRERERRG</sequence>
<evidence type="ECO:0000256" key="1">
    <source>
        <dbReference type="SAM" id="MobiDB-lite"/>
    </source>
</evidence>
<accession>A0A151WU66</accession>
<keyword evidence="3" id="KW-1185">Reference proteome</keyword>
<feature type="compositionally biased region" description="Basic and acidic residues" evidence="1">
    <location>
        <begin position="36"/>
        <end position="50"/>
    </location>
</feature>